<gene>
    <name evidence="3" type="primary">Dvir\GJ27070</name>
    <name evidence="3" type="ORF">Dvir_GJ27070</name>
</gene>
<dbReference type="Pfam" id="PF01156">
    <property type="entry name" value="IU_nuc_hydro"/>
    <property type="match status" value="1"/>
</dbReference>
<dbReference type="Proteomes" id="UP000008792">
    <property type="component" value="Unassembled WGS sequence"/>
</dbReference>
<feature type="domain" description="Inosine/uridine-preferring nucleoside hydrolase" evidence="2">
    <location>
        <begin position="11"/>
        <end position="67"/>
    </location>
</feature>
<evidence type="ECO:0000313" key="3">
    <source>
        <dbReference type="EMBL" id="KRF78216.1"/>
    </source>
</evidence>
<keyword evidence="4" id="KW-1185">Reference proteome</keyword>
<name>A0A0Q9VZL0_DROVI</name>
<dbReference type="AlphaFoldDB" id="A0A0Q9VZL0"/>
<dbReference type="PANTHER" id="PTHR46190">
    <property type="entry name" value="SI:CH211-201H21.5-RELATED"/>
    <property type="match status" value="1"/>
</dbReference>
<dbReference type="Gene3D" id="3.90.245.10">
    <property type="entry name" value="Ribonucleoside hydrolase-like"/>
    <property type="match status" value="2"/>
</dbReference>
<accession>A0A0Q9VZL0</accession>
<dbReference type="PANTHER" id="PTHR46190:SF1">
    <property type="entry name" value="SI:CH211-201H21.5"/>
    <property type="match status" value="1"/>
</dbReference>
<proteinExistence type="inferred from homology"/>
<dbReference type="SUPFAM" id="SSF53590">
    <property type="entry name" value="Nucleoside hydrolase"/>
    <property type="match status" value="2"/>
</dbReference>
<dbReference type="OrthoDB" id="7866722at2759"/>
<dbReference type="InterPro" id="IPR052775">
    <property type="entry name" value="IUN_hydrolase"/>
</dbReference>
<dbReference type="EMBL" id="CH940677">
    <property type="protein sequence ID" value="KRF78216.1"/>
    <property type="molecule type" value="Genomic_DNA"/>
</dbReference>
<organism evidence="3 4">
    <name type="scientific">Drosophila virilis</name>
    <name type="common">Fruit fly</name>
    <dbReference type="NCBI Taxonomy" id="7244"/>
    <lineage>
        <taxon>Eukaryota</taxon>
        <taxon>Metazoa</taxon>
        <taxon>Ecdysozoa</taxon>
        <taxon>Arthropoda</taxon>
        <taxon>Hexapoda</taxon>
        <taxon>Insecta</taxon>
        <taxon>Pterygota</taxon>
        <taxon>Neoptera</taxon>
        <taxon>Endopterygota</taxon>
        <taxon>Diptera</taxon>
        <taxon>Brachycera</taxon>
        <taxon>Muscomorpha</taxon>
        <taxon>Ephydroidea</taxon>
        <taxon>Drosophilidae</taxon>
        <taxon>Drosophila</taxon>
    </lineage>
</organism>
<dbReference type="GO" id="GO:0016799">
    <property type="term" value="F:hydrolase activity, hydrolyzing N-glycosyl compounds"/>
    <property type="evidence" value="ECO:0007669"/>
    <property type="project" value="InterPro"/>
</dbReference>
<evidence type="ECO:0000256" key="1">
    <source>
        <dbReference type="ARBA" id="ARBA00009176"/>
    </source>
</evidence>
<evidence type="ECO:0000259" key="2">
    <source>
        <dbReference type="Pfam" id="PF01156"/>
    </source>
</evidence>
<protein>
    <submittedName>
        <fullName evidence="3">Uncharacterized protein, isoform B</fullName>
    </submittedName>
</protein>
<dbReference type="InterPro" id="IPR001910">
    <property type="entry name" value="Inosine/uridine_hydrolase_dom"/>
</dbReference>
<dbReference type="InterPro" id="IPR036452">
    <property type="entry name" value="Ribo_hydro-like"/>
</dbReference>
<dbReference type="KEGG" id="dvi:26531840"/>
<evidence type="ECO:0000313" key="4">
    <source>
        <dbReference type="Proteomes" id="UP000008792"/>
    </source>
</evidence>
<comment type="similarity">
    <text evidence="1">Belongs to the IUNH family.</text>
</comment>
<reference evidence="3 4" key="1">
    <citation type="journal article" date="2007" name="Nature">
        <title>Evolution of genes and genomes on the Drosophila phylogeny.</title>
        <authorList>
            <consortium name="Drosophila 12 Genomes Consortium"/>
            <person name="Clark A.G."/>
            <person name="Eisen M.B."/>
            <person name="Smith D.R."/>
            <person name="Bergman C.M."/>
            <person name="Oliver B."/>
            <person name="Markow T.A."/>
            <person name="Kaufman T.C."/>
            <person name="Kellis M."/>
            <person name="Gelbart W."/>
            <person name="Iyer V.N."/>
            <person name="Pollard D.A."/>
            <person name="Sackton T.B."/>
            <person name="Larracuente A.M."/>
            <person name="Singh N.D."/>
            <person name="Abad J.P."/>
            <person name="Abt D.N."/>
            <person name="Adryan B."/>
            <person name="Aguade M."/>
            <person name="Akashi H."/>
            <person name="Anderson W.W."/>
            <person name="Aquadro C.F."/>
            <person name="Ardell D.H."/>
            <person name="Arguello R."/>
            <person name="Artieri C.G."/>
            <person name="Barbash D.A."/>
            <person name="Barker D."/>
            <person name="Barsanti P."/>
            <person name="Batterham P."/>
            <person name="Batzoglou S."/>
            <person name="Begun D."/>
            <person name="Bhutkar A."/>
            <person name="Blanco E."/>
            <person name="Bosak S.A."/>
            <person name="Bradley R.K."/>
            <person name="Brand A.D."/>
            <person name="Brent M.R."/>
            <person name="Brooks A.N."/>
            <person name="Brown R.H."/>
            <person name="Butlin R.K."/>
            <person name="Caggese C."/>
            <person name="Calvi B.R."/>
            <person name="Bernardo de Carvalho A."/>
            <person name="Caspi A."/>
            <person name="Castrezana S."/>
            <person name="Celniker S.E."/>
            <person name="Chang J.L."/>
            <person name="Chapple C."/>
            <person name="Chatterji S."/>
            <person name="Chinwalla A."/>
            <person name="Civetta A."/>
            <person name="Clifton S.W."/>
            <person name="Comeron J.M."/>
            <person name="Costello J.C."/>
            <person name="Coyne J.A."/>
            <person name="Daub J."/>
            <person name="David R.G."/>
            <person name="Delcher A.L."/>
            <person name="Delehaunty K."/>
            <person name="Do C.B."/>
            <person name="Ebling H."/>
            <person name="Edwards K."/>
            <person name="Eickbush T."/>
            <person name="Evans J.D."/>
            <person name="Filipski A."/>
            <person name="Findeiss S."/>
            <person name="Freyhult E."/>
            <person name="Fulton L."/>
            <person name="Fulton R."/>
            <person name="Garcia A.C."/>
            <person name="Gardiner A."/>
            <person name="Garfield D.A."/>
            <person name="Garvin B.E."/>
            <person name="Gibson G."/>
            <person name="Gilbert D."/>
            <person name="Gnerre S."/>
            <person name="Godfrey J."/>
            <person name="Good R."/>
            <person name="Gotea V."/>
            <person name="Gravely B."/>
            <person name="Greenberg A.J."/>
            <person name="Griffiths-Jones S."/>
            <person name="Gross S."/>
            <person name="Guigo R."/>
            <person name="Gustafson E.A."/>
            <person name="Haerty W."/>
            <person name="Hahn M.W."/>
            <person name="Halligan D.L."/>
            <person name="Halpern A.L."/>
            <person name="Halter G.M."/>
            <person name="Han M.V."/>
            <person name="Heger A."/>
            <person name="Hillier L."/>
            <person name="Hinrichs A.S."/>
            <person name="Holmes I."/>
            <person name="Hoskins R.A."/>
            <person name="Hubisz M.J."/>
            <person name="Hultmark D."/>
            <person name="Huntley M.A."/>
            <person name="Jaffe D.B."/>
            <person name="Jagadeeshan S."/>
            <person name="Jeck W.R."/>
            <person name="Johnson J."/>
            <person name="Jones C.D."/>
            <person name="Jordan W.C."/>
            <person name="Karpen G.H."/>
            <person name="Kataoka E."/>
            <person name="Keightley P.D."/>
            <person name="Kheradpour P."/>
            <person name="Kirkness E.F."/>
            <person name="Koerich L.B."/>
            <person name="Kristiansen K."/>
            <person name="Kudrna D."/>
            <person name="Kulathinal R.J."/>
            <person name="Kumar S."/>
            <person name="Kwok R."/>
            <person name="Lander E."/>
            <person name="Langley C.H."/>
            <person name="Lapoint R."/>
            <person name="Lazzaro B.P."/>
            <person name="Lee S.J."/>
            <person name="Levesque L."/>
            <person name="Li R."/>
            <person name="Lin C.F."/>
            <person name="Lin M.F."/>
            <person name="Lindblad-Toh K."/>
            <person name="Llopart A."/>
            <person name="Long M."/>
            <person name="Low L."/>
            <person name="Lozovsky E."/>
            <person name="Lu J."/>
            <person name="Luo M."/>
            <person name="Machado C.A."/>
            <person name="Makalowski W."/>
            <person name="Marzo M."/>
            <person name="Matsuda M."/>
            <person name="Matzkin L."/>
            <person name="McAllister B."/>
            <person name="McBride C.S."/>
            <person name="McKernan B."/>
            <person name="McKernan K."/>
            <person name="Mendez-Lago M."/>
            <person name="Minx P."/>
            <person name="Mollenhauer M.U."/>
            <person name="Montooth K."/>
            <person name="Mount S.M."/>
            <person name="Mu X."/>
            <person name="Myers E."/>
            <person name="Negre B."/>
            <person name="Newfeld S."/>
            <person name="Nielsen R."/>
            <person name="Noor M.A."/>
            <person name="O'Grady P."/>
            <person name="Pachter L."/>
            <person name="Papaceit M."/>
            <person name="Parisi M.J."/>
            <person name="Parisi M."/>
            <person name="Parts L."/>
            <person name="Pedersen J.S."/>
            <person name="Pesole G."/>
            <person name="Phillippy A.M."/>
            <person name="Ponting C.P."/>
            <person name="Pop M."/>
            <person name="Porcelli D."/>
            <person name="Powell J.R."/>
            <person name="Prohaska S."/>
            <person name="Pruitt K."/>
            <person name="Puig M."/>
            <person name="Quesneville H."/>
            <person name="Ram K.R."/>
            <person name="Rand D."/>
            <person name="Rasmussen M.D."/>
            <person name="Reed L.K."/>
            <person name="Reenan R."/>
            <person name="Reily A."/>
            <person name="Remington K.A."/>
            <person name="Rieger T.T."/>
            <person name="Ritchie M.G."/>
            <person name="Robin C."/>
            <person name="Rogers Y.H."/>
            <person name="Rohde C."/>
            <person name="Rozas J."/>
            <person name="Rubenfield M.J."/>
            <person name="Ruiz A."/>
            <person name="Russo S."/>
            <person name="Salzberg S.L."/>
            <person name="Sanchez-Gracia A."/>
            <person name="Saranga D.J."/>
            <person name="Sato H."/>
            <person name="Schaeffer S.W."/>
            <person name="Schatz M.C."/>
            <person name="Schlenke T."/>
            <person name="Schwartz R."/>
            <person name="Segarra C."/>
            <person name="Singh R.S."/>
            <person name="Sirot L."/>
            <person name="Sirota M."/>
            <person name="Sisneros N.B."/>
            <person name="Smith C.D."/>
            <person name="Smith T.F."/>
            <person name="Spieth J."/>
            <person name="Stage D.E."/>
            <person name="Stark A."/>
            <person name="Stephan W."/>
            <person name="Strausberg R.L."/>
            <person name="Strempel S."/>
            <person name="Sturgill D."/>
            <person name="Sutton G."/>
            <person name="Sutton G.G."/>
            <person name="Tao W."/>
            <person name="Teichmann S."/>
            <person name="Tobari Y.N."/>
            <person name="Tomimura Y."/>
            <person name="Tsolas J.M."/>
            <person name="Valente V.L."/>
            <person name="Venter E."/>
            <person name="Venter J.C."/>
            <person name="Vicario S."/>
            <person name="Vieira F.G."/>
            <person name="Vilella A.J."/>
            <person name="Villasante A."/>
            <person name="Walenz B."/>
            <person name="Wang J."/>
            <person name="Wasserman M."/>
            <person name="Watts T."/>
            <person name="Wilson D."/>
            <person name="Wilson R.K."/>
            <person name="Wing R.A."/>
            <person name="Wolfner M.F."/>
            <person name="Wong A."/>
            <person name="Wong G.K."/>
            <person name="Wu C.I."/>
            <person name="Wu G."/>
            <person name="Yamamoto D."/>
            <person name="Yang H.P."/>
            <person name="Yang S.P."/>
            <person name="Yorke J.A."/>
            <person name="Yoshida K."/>
            <person name="Zdobnov E."/>
            <person name="Zhang P."/>
            <person name="Zhang Y."/>
            <person name="Zimin A.V."/>
            <person name="Baldwin J."/>
            <person name="Abdouelleil A."/>
            <person name="Abdulkadir J."/>
            <person name="Abebe A."/>
            <person name="Abera B."/>
            <person name="Abreu J."/>
            <person name="Acer S.C."/>
            <person name="Aftuck L."/>
            <person name="Alexander A."/>
            <person name="An P."/>
            <person name="Anderson E."/>
            <person name="Anderson S."/>
            <person name="Arachi H."/>
            <person name="Azer M."/>
            <person name="Bachantsang P."/>
            <person name="Barry A."/>
            <person name="Bayul T."/>
            <person name="Berlin A."/>
            <person name="Bessette D."/>
            <person name="Bloom T."/>
            <person name="Blye J."/>
            <person name="Boguslavskiy L."/>
            <person name="Bonnet C."/>
            <person name="Boukhgalter B."/>
            <person name="Bourzgui I."/>
            <person name="Brown A."/>
            <person name="Cahill P."/>
            <person name="Channer S."/>
            <person name="Cheshatsang Y."/>
            <person name="Chuda L."/>
            <person name="Citroen M."/>
            <person name="Collymore A."/>
            <person name="Cooke P."/>
            <person name="Costello M."/>
            <person name="D'Aco K."/>
            <person name="Daza R."/>
            <person name="De Haan G."/>
            <person name="DeGray S."/>
            <person name="DeMaso C."/>
            <person name="Dhargay N."/>
            <person name="Dooley K."/>
            <person name="Dooley E."/>
            <person name="Doricent M."/>
            <person name="Dorje P."/>
            <person name="Dorjee K."/>
            <person name="Dupes A."/>
            <person name="Elong R."/>
            <person name="Falk J."/>
            <person name="Farina A."/>
            <person name="Faro S."/>
            <person name="Ferguson D."/>
            <person name="Fisher S."/>
            <person name="Foley C.D."/>
            <person name="Franke A."/>
            <person name="Friedrich D."/>
            <person name="Gadbois L."/>
            <person name="Gearin G."/>
            <person name="Gearin C.R."/>
            <person name="Giannoukos G."/>
            <person name="Goode T."/>
            <person name="Graham J."/>
            <person name="Grandbois E."/>
            <person name="Grewal S."/>
            <person name="Gyaltsen K."/>
            <person name="Hafez N."/>
            <person name="Hagos B."/>
            <person name="Hall J."/>
            <person name="Henson C."/>
            <person name="Hollinger A."/>
            <person name="Honan T."/>
            <person name="Huard M.D."/>
            <person name="Hughes L."/>
            <person name="Hurhula B."/>
            <person name="Husby M.E."/>
            <person name="Kamat A."/>
            <person name="Kanga B."/>
            <person name="Kashin S."/>
            <person name="Khazanovich D."/>
            <person name="Kisner P."/>
            <person name="Lance K."/>
            <person name="Lara M."/>
            <person name="Lee W."/>
            <person name="Lennon N."/>
            <person name="Letendre F."/>
            <person name="LeVine R."/>
            <person name="Lipovsky A."/>
            <person name="Liu X."/>
            <person name="Liu J."/>
            <person name="Liu S."/>
            <person name="Lokyitsang T."/>
            <person name="Lokyitsang Y."/>
            <person name="Lubonja R."/>
            <person name="Lui A."/>
            <person name="MacDonald P."/>
            <person name="Magnisalis V."/>
            <person name="Maru K."/>
            <person name="Matthews C."/>
            <person name="McCusker W."/>
            <person name="McDonough S."/>
            <person name="Mehta T."/>
            <person name="Meldrim J."/>
            <person name="Meneus L."/>
            <person name="Mihai O."/>
            <person name="Mihalev A."/>
            <person name="Mihova T."/>
            <person name="Mittelman R."/>
            <person name="Mlenga V."/>
            <person name="Montmayeur A."/>
            <person name="Mulrain L."/>
            <person name="Navidi A."/>
            <person name="Naylor J."/>
            <person name="Negash T."/>
            <person name="Nguyen T."/>
            <person name="Nguyen N."/>
            <person name="Nicol R."/>
            <person name="Norbu C."/>
            <person name="Norbu N."/>
            <person name="Novod N."/>
            <person name="O'Neill B."/>
            <person name="Osman S."/>
            <person name="Markiewicz E."/>
            <person name="Oyono O.L."/>
            <person name="Patti C."/>
            <person name="Phunkhang P."/>
            <person name="Pierre F."/>
            <person name="Priest M."/>
            <person name="Raghuraman S."/>
            <person name="Rege F."/>
            <person name="Reyes R."/>
            <person name="Rise C."/>
            <person name="Rogov P."/>
            <person name="Ross K."/>
            <person name="Ryan E."/>
            <person name="Settipalli S."/>
            <person name="Shea T."/>
            <person name="Sherpa N."/>
            <person name="Shi L."/>
            <person name="Shih D."/>
            <person name="Sparrow T."/>
            <person name="Spaulding J."/>
            <person name="Stalker J."/>
            <person name="Stange-Thomann N."/>
            <person name="Stavropoulos S."/>
            <person name="Stone C."/>
            <person name="Strader C."/>
            <person name="Tesfaye S."/>
            <person name="Thomson T."/>
            <person name="Thoulutsang Y."/>
            <person name="Thoulutsang D."/>
            <person name="Topham K."/>
            <person name="Topping I."/>
            <person name="Tsamla T."/>
            <person name="Vassiliev H."/>
            <person name="Vo A."/>
            <person name="Wangchuk T."/>
            <person name="Wangdi T."/>
            <person name="Weiand M."/>
            <person name="Wilkinson J."/>
            <person name="Wilson A."/>
            <person name="Yadav S."/>
            <person name="Young G."/>
            <person name="Yu Q."/>
            <person name="Zembek L."/>
            <person name="Zhong D."/>
            <person name="Zimmer A."/>
            <person name="Zwirko Z."/>
            <person name="Jaffe D.B."/>
            <person name="Alvarez P."/>
            <person name="Brockman W."/>
            <person name="Butler J."/>
            <person name="Chin C."/>
            <person name="Gnerre S."/>
            <person name="Grabherr M."/>
            <person name="Kleber M."/>
            <person name="Mauceli E."/>
            <person name="MacCallum I."/>
        </authorList>
    </citation>
    <scope>NUCLEOTIDE SEQUENCE [LARGE SCALE GENOMIC DNA]</scope>
    <source>
        <strain evidence="4">Tucson 15010-1051.87</strain>
    </source>
</reference>
<sequence>MFNVNQSKKFVILDCDGGSDDAWALLLLLRAEQCELLQLLAVTITGCGNTTCENAARNMRRMLIACSREDSWRLDNFGKCALTNKHDAIDILTQVENAQWLPLQQYGYTNWNPCDALLVAGWLFENQFIKKSSTWHATVDLTGTHTRGQMVLDHLKECEKFPENVRIIELVDDNFFKHIVEWVAGLRNALD</sequence>